<dbReference type="InterPro" id="IPR009384">
    <property type="entry name" value="SwrD-like"/>
</dbReference>
<evidence type="ECO:0000313" key="1">
    <source>
        <dbReference type="EMBL" id="MEL3957229.1"/>
    </source>
</evidence>
<sequence>MIKLTRLNGNTFYLNAFLIETVESFPDTTILLTNGKRYVVREDAETLVSLTKQFYRDIRMITIDQQKEESGLE</sequence>
<dbReference type="EMBL" id="JBBYAK010000001">
    <property type="protein sequence ID" value="MEL3957229.1"/>
    <property type="molecule type" value="Genomic_DNA"/>
</dbReference>
<dbReference type="Proteomes" id="UP001459714">
    <property type="component" value="Unassembled WGS sequence"/>
</dbReference>
<proteinExistence type="predicted"/>
<keyword evidence="1" id="KW-0969">Cilium</keyword>
<reference evidence="1 2" key="1">
    <citation type="submission" date="2024-03" db="EMBL/GenBank/DDBJ databases">
        <title>Bacilli Hybrid Assemblies.</title>
        <authorList>
            <person name="Kovac J."/>
        </authorList>
    </citation>
    <scope>NUCLEOTIDE SEQUENCE [LARGE SCALE GENOMIC DNA]</scope>
    <source>
        <strain evidence="1 2">FSL M8-0022</strain>
    </source>
</reference>
<name>A0ABU9JXW3_9BACI</name>
<evidence type="ECO:0000313" key="2">
    <source>
        <dbReference type="Proteomes" id="UP001459714"/>
    </source>
</evidence>
<keyword evidence="2" id="KW-1185">Reference proteome</keyword>
<dbReference type="PANTHER" id="PTHR39185:SF1">
    <property type="entry name" value="SWARMING MOTILITY PROTEIN SWRD"/>
    <property type="match status" value="1"/>
</dbReference>
<dbReference type="PANTHER" id="PTHR39185">
    <property type="entry name" value="SWARMING MOTILITY PROTEIN SWRD"/>
    <property type="match status" value="1"/>
</dbReference>
<keyword evidence="1" id="KW-0282">Flagellum</keyword>
<accession>A0ABU9JXW3</accession>
<organism evidence="1 2">
    <name type="scientific">Caldifermentibacillus hisashii</name>
    <dbReference type="NCBI Taxonomy" id="996558"/>
    <lineage>
        <taxon>Bacteria</taxon>
        <taxon>Bacillati</taxon>
        <taxon>Bacillota</taxon>
        <taxon>Bacilli</taxon>
        <taxon>Bacillales</taxon>
        <taxon>Bacillaceae</taxon>
        <taxon>Caldifermentibacillus</taxon>
    </lineage>
</organism>
<dbReference type="Pfam" id="PF06289">
    <property type="entry name" value="FlbD"/>
    <property type="match status" value="1"/>
</dbReference>
<dbReference type="RefSeq" id="WP_244810262.1">
    <property type="nucleotide sequence ID" value="NZ_CP150143.1"/>
</dbReference>
<keyword evidence="1" id="KW-0966">Cell projection</keyword>
<protein>
    <submittedName>
        <fullName evidence="1">Flagellar FlbD family protein</fullName>
    </submittedName>
</protein>
<gene>
    <name evidence="1" type="ORF">NST17_08460</name>
</gene>
<comment type="caution">
    <text evidence="1">The sequence shown here is derived from an EMBL/GenBank/DDBJ whole genome shotgun (WGS) entry which is preliminary data.</text>
</comment>